<feature type="compositionally biased region" description="Low complexity" evidence="1">
    <location>
        <begin position="96"/>
        <end position="109"/>
    </location>
</feature>
<sequence length="299" mass="31489">QGPRLPGRPGEEGDRAGTGEGLPAEPGEGVPYGPDGEIVDADAFAGHPGGHQQTALAPAPLAEQQEAALMAQSEAQARAADEDDAKRAPAQDRRAAASPAPAGPAEQAAKTSGTLLAKDGKPLTLRFVLPSGPGSESLRTVGERISQMLRKVGIATEVTKVADDSFFKDHIASGQYDLALYSWPATAFPATDDRPIFAKPEPAADGSLLVEQNYTRVGTDHIDQLFDQALGELDEDKARELMRKADARIWAAAGSLPLYQRPQLVAVKPNLANAGAFGLATPRYQDIGWTKPGSAKKKK</sequence>
<dbReference type="PANTHER" id="PTHR30290">
    <property type="entry name" value="PERIPLASMIC BINDING COMPONENT OF ABC TRANSPORTER"/>
    <property type="match status" value="1"/>
</dbReference>
<accession>A0ABS8BBY8</accession>
<dbReference type="SUPFAM" id="SSF53850">
    <property type="entry name" value="Periplasmic binding protein-like II"/>
    <property type="match status" value="1"/>
</dbReference>
<reference evidence="2 3" key="1">
    <citation type="submission" date="2021-10" db="EMBL/GenBank/DDBJ databases">
        <title>Streptomyces sp. strain SMC 277, a novel streptomycete isolated from soil.</title>
        <authorList>
            <person name="Chanama M."/>
        </authorList>
    </citation>
    <scope>NUCLEOTIDE SEQUENCE [LARGE SCALE GENOMIC DNA]</scope>
    <source>
        <strain evidence="2 3">SMC 277</strain>
    </source>
</reference>
<organism evidence="2 3">
    <name type="scientific">Streptomyces antimicrobicus</name>
    <dbReference type="NCBI Taxonomy" id="2883108"/>
    <lineage>
        <taxon>Bacteria</taxon>
        <taxon>Bacillati</taxon>
        <taxon>Actinomycetota</taxon>
        <taxon>Actinomycetes</taxon>
        <taxon>Kitasatosporales</taxon>
        <taxon>Streptomycetaceae</taxon>
        <taxon>Streptomyces</taxon>
    </lineage>
</organism>
<comment type="caution">
    <text evidence="2">The sequence shown here is derived from an EMBL/GenBank/DDBJ whole genome shotgun (WGS) entry which is preliminary data.</text>
</comment>
<dbReference type="Gene3D" id="3.10.105.10">
    <property type="entry name" value="Dipeptide-binding Protein, Domain 3"/>
    <property type="match status" value="1"/>
</dbReference>
<name>A0ABS8BBY8_9ACTN</name>
<keyword evidence="3" id="KW-1185">Reference proteome</keyword>
<dbReference type="PANTHER" id="PTHR30290:SF65">
    <property type="entry name" value="MONOACYL PHOSPHATIDYLINOSITOL TETRAMANNOSIDE-BINDING PROTEIN LPQW-RELATED"/>
    <property type="match status" value="1"/>
</dbReference>
<protein>
    <submittedName>
        <fullName evidence="2">ABC transporter family substrate-binding protein</fullName>
    </submittedName>
</protein>
<gene>
    <name evidence="2" type="ORF">LG632_22085</name>
</gene>
<feature type="region of interest" description="Disordered" evidence="1">
    <location>
        <begin position="1"/>
        <end position="116"/>
    </location>
</feature>
<feature type="non-terminal residue" evidence="2">
    <location>
        <position position="1"/>
    </location>
</feature>
<feature type="compositionally biased region" description="Low complexity" evidence="1">
    <location>
        <begin position="55"/>
        <end position="78"/>
    </location>
</feature>
<dbReference type="Proteomes" id="UP001199054">
    <property type="component" value="Unassembled WGS sequence"/>
</dbReference>
<evidence type="ECO:0000313" key="3">
    <source>
        <dbReference type="Proteomes" id="UP001199054"/>
    </source>
</evidence>
<evidence type="ECO:0000256" key="1">
    <source>
        <dbReference type="SAM" id="MobiDB-lite"/>
    </source>
</evidence>
<dbReference type="InterPro" id="IPR039424">
    <property type="entry name" value="SBP_5"/>
</dbReference>
<feature type="compositionally biased region" description="Basic and acidic residues" evidence="1">
    <location>
        <begin position="84"/>
        <end position="95"/>
    </location>
</feature>
<evidence type="ECO:0000313" key="2">
    <source>
        <dbReference type="EMBL" id="MCB5182058.1"/>
    </source>
</evidence>
<dbReference type="EMBL" id="JAJAUY010000104">
    <property type="protein sequence ID" value="MCB5182058.1"/>
    <property type="molecule type" value="Genomic_DNA"/>
</dbReference>
<proteinExistence type="predicted"/>